<feature type="domain" description="SARAH" evidence="2">
    <location>
        <begin position="3"/>
        <end position="50"/>
    </location>
</feature>
<dbReference type="Pfam" id="PF16517">
    <property type="entry name" value="Nore1-SARAH"/>
    <property type="match status" value="1"/>
</dbReference>
<feature type="compositionally biased region" description="Polar residues" evidence="1">
    <location>
        <begin position="96"/>
        <end position="112"/>
    </location>
</feature>
<evidence type="ECO:0000259" key="2">
    <source>
        <dbReference type="PROSITE" id="PS50951"/>
    </source>
</evidence>
<dbReference type="GO" id="GO:0007165">
    <property type="term" value="P:signal transduction"/>
    <property type="evidence" value="ECO:0007669"/>
    <property type="project" value="InterPro"/>
</dbReference>
<dbReference type="PROSITE" id="PS50951">
    <property type="entry name" value="SARAH"/>
    <property type="match status" value="1"/>
</dbReference>
<reference evidence="5" key="1">
    <citation type="submission" date="2016-06" db="UniProtKB">
        <authorList>
            <consortium name="WormBaseParasite"/>
        </authorList>
    </citation>
    <scope>IDENTIFICATION</scope>
</reference>
<dbReference type="InterPro" id="IPR011524">
    <property type="entry name" value="SARAH_dom"/>
</dbReference>
<gene>
    <name evidence="3" type="ORF">ECPE_LOCUS8388</name>
</gene>
<dbReference type="CDD" id="cd21885">
    <property type="entry name" value="SARAH_RASSF1-like"/>
    <property type="match status" value="1"/>
</dbReference>
<sequence>MYSLQWKDFTAAELTNFLRILDKEEAEYKNAILYQYGLLRHQLEGRLAELDQQAAEAAAAAPRYVRAGCTGHPHAYQSVVPDPFDIDDAHIKSETNGRGPTTGGLSSATTSM</sequence>
<keyword evidence="4" id="KW-1185">Reference proteome</keyword>
<reference evidence="3 4" key="2">
    <citation type="submission" date="2018-11" db="EMBL/GenBank/DDBJ databases">
        <authorList>
            <consortium name="Pathogen Informatics"/>
        </authorList>
    </citation>
    <scope>NUCLEOTIDE SEQUENCE [LARGE SCALE GENOMIC DNA]</scope>
    <source>
        <strain evidence="3 4">Egypt</strain>
    </source>
</reference>
<dbReference type="AlphaFoldDB" id="A0A183AN53"/>
<feature type="region of interest" description="Disordered" evidence="1">
    <location>
        <begin position="87"/>
        <end position="112"/>
    </location>
</feature>
<dbReference type="Gene3D" id="1.20.5.110">
    <property type="match status" value="1"/>
</dbReference>
<organism evidence="5">
    <name type="scientific">Echinostoma caproni</name>
    <dbReference type="NCBI Taxonomy" id="27848"/>
    <lineage>
        <taxon>Eukaryota</taxon>
        <taxon>Metazoa</taxon>
        <taxon>Spiralia</taxon>
        <taxon>Lophotrochozoa</taxon>
        <taxon>Platyhelminthes</taxon>
        <taxon>Trematoda</taxon>
        <taxon>Digenea</taxon>
        <taxon>Plagiorchiida</taxon>
        <taxon>Echinostomata</taxon>
        <taxon>Echinostomatoidea</taxon>
        <taxon>Echinostomatidae</taxon>
        <taxon>Echinostoma</taxon>
    </lineage>
</organism>
<dbReference type="WBParaSite" id="ECPE_0000841401-mRNA-1">
    <property type="protein sequence ID" value="ECPE_0000841401-mRNA-1"/>
    <property type="gene ID" value="ECPE_0000841401"/>
</dbReference>
<accession>A0A183AN53</accession>
<dbReference type="Proteomes" id="UP000272942">
    <property type="component" value="Unassembled WGS sequence"/>
</dbReference>
<evidence type="ECO:0000256" key="1">
    <source>
        <dbReference type="SAM" id="MobiDB-lite"/>
    </source>
</evidence>
<dbReference type="EMBL" id="UZAN01045911">
    <property type="protein sequence ID" value="VDP83411.1"/>
    <property type="molecule type" value="Genomic_DNA"/>
</dbReference>
<protein>
    <submittedName>
        <fullName evidence="5">SARAH domain-containing protein</fullName>
    </submittedName>
</protein>
<evidence type="ECO:0000313" key="5">
    <source>
        <dbReference type="WBParaSite" id="ECPE_0000841401-mRNA-1"/>
    </source>
</evidence>
<dbReference type="OrthoDB" id="74314at2759"/>
<proteinExistence type="predicted"/>
<evidence type="ECO:0000313" key="3">
    <source>
        <dbReference type="EMBL" id="VDP83411.1"/>
    </source>
</evidence>
<evidence type="ECO:0000313" key="4">
    <source>
        <dbReference type="Proteomes" id="UP000272942"/>
    </source>
</evidence>
<name>A0A183AN53_9TREM</name>